<dbReference type="Proteomes" id="UP000735302">
    <property type="component" value="Unassembled WGS sequence"/>
</dbReference>
<protein>
    <submittedName>
        <fullName evidence="2">Uncharacterized protein</fullName>
    </submittedName>
</protein>
<accession>A0AAV4BLL4</accession>
<organism evidence="2 3">
    <name type="scientific">Plakobranchus ocellatus</name>
    <dbReference type="NCBI Taxonomy" id="259542"/>
    <lineage>
        <taxon>Eukaryota</taxon>
        <taxon>Metazoa</taxon>
        <taxon>Spiralia</taxon>
        <taxon>Lophotrochozoa</taxon>
        <taxon>Mollusca</taxon>
        <taxon>Gastropoda</taxon>
        <taxon>Heterobranchia</taxon>
        <taxon>Euthyneura</taxon>
        <taxon>Panpulmonata</taxon>
        <taxon>Sacoglossa</taxon>
        <taxon>Placobranchoidea</taxon>
        <taxon>Plakobranchidae</taxon>
        <taxon>Plakobranchus</taxon>
    </lineage>
</organism>
<feature type="compositionally biased region" description="Polar residues" evidence="1">
    <location>
        <begin position="181"/>
        <end position="191"/>
    </location>
</feature>
<dbReference type="AlphaFoldDB" id="A0AAV4BLL4"/>
<evidence type="ECO:0000313" key="2">
    <source>
        <dbReference type="EMBL" id="GFO20330.1"/>
    </source>
</evidence>
<proteinExistence type="predicted"/>
<sequence length="356" mass="37882">MNSETDYTLCNLDSHHGYPNGSTGSYAPGTVDIYGGFHHHHHHHHTSINGGRSPLDPGQPSYYGSGDTSLSPQLGTPGELPPLSSGGTHHHHHHSHHRGGMAGYASGTASNIHTARGNDNSRGGYPHNIPAAHNNHHHHQHNSHQQQHHHHHHQQQIHCSSSSSSSSTSSTSDGMSGASIGHSNSNLHYTGTQIPHDLAMTAAAAELYHPSSSPHHSHHQHHQHHASLSNTPNFLDIGAAGSHVGIRTPPGYHHTNSGLTSGTGGAVVDQKYGLQAQLNAHSVVSGALTNGYLPPPPPTSSPLKSESSNSQPGLQGKPFRWMTIKRTPAKPGRLLLSSSYSLHIAIQCPIFTIPLL</sequence>
<feature type="region of interest" description="Disordered" evidence="1">
    <location>
        <begin position="37"/>
        <end position="191"/>
    </location>
</feature>
<keyword evidence="3" id="KW-1185">Reference proteome</keyword>
<feature type="region of interest" description="Disordered" evidence="1">
    <location>
        <begin position="209"/>
        <end position="234"/>
    </location>
</feature>
<evidence type="ECO:0000313" key="3">
    <source>
        <dbReference type="Proteomes" id="UP000735302"/>
    </source>
</evidence>
<reference evidence="2 3" key="1">
    <citation type="journal article" date="2021" name="Elife">
        <title>Chloroplast acquisition without the gene transfer in kleptoplastic sea slugs, Plakobranchus ocellatus.</title>
        <authorList>
            <person name="Maeda T."/>
            <person name="Takahashi S."/>
            <person name="Yoshida T."/>
            <person name="Shimamura S."/>
            <person name="Takaki Y."/>
            <person name="Nagai Y."/>
            <person name="Toyoda A."/>
            <person name="Suzuki Y."/>
            <person name="Arimoto A."/>
            <person name="Ishii H."/>
            <person name="Satoh N."/>
            <person name="Nishiyama T."/>
            <person name="Hasebe M."/>
            <person name="Maruyama T."/>
            <person name="Minagawa J."/>
            <person name="Obokata J."/>
            <person name="Shigenobu S."/>
        </authorList>
    </citation>
    <scope>NUCLEOTIDE SEQUENCE [LARGE SCALE GENOMIC DNA]</scope>
</reference>
<evidence type="ECO:0000256" key="1">
    <source>
        <dbReference type="SAM" id="MobiDB-lite"/>
    </source>
</evidence>
<gene>
    <name evidence="2" type="ORF">PoB_004683500</name>
</gene>
<feature type="compositionally biased region" description="Basic residues" evidence="1">
    <location>
        <begin position="88"/>
        <end position="99"/>
    </location>
</feature>
<comment type="caution">
    <text evidence="2">The sequence shown here is derived from an EMBL/GenBank/DDBJ whole genome shotgun (WGS) entry which is preliminary data.</text>
</comment>
<feature type="compositionally biased region" description="Low complexity" evidence="1">
    <location>
        <begin position="301"/>
        <end position="312"/>
    </location>
</feature>
<feature type="compositionally biased region" description="Low complexity" evidence="1">
    <location>
        <begin position="156"/>
        <end position="172"/>
    </location>
</feature>
<feature type="region of interest" description="Disordered" evidence="1">
    <location>
        <begin position="289"/>
        <end position="318"/>
    </location>
</feature>
<feature type="compositionally biased region" description="Basic residues" evidence="1">
    <location>
        <begin position="134"/>
        <end position="155"/>
    </location>
</feature>
<dbReference type="EMBL" id="BLXT01005154">
    <property type="protein sequence ID" value="GFO20330.1"/>
    <property type="molecule type" value="Genomic_DNA"/>
</dbReference>
<name>A0AAV4BLL4_9GAST</name>
<feature type="compositionally biased region" description="Polar residues" evidence="1">
    <location>
        <begin position="107"/>
        <end position="121"/>
    </location>
</feature>
<feature type="compositionally biased region" description="Basic residues" evidence="1">
    <location>
        <begin position="37"/>
        <end position="46"/>
    </location>
</feature>
<feature type="compositionally biased region" description="Basic residues" evidence="1">
    <location>
        <begin position="215"/>
        <end position="225"/>
    </location>
</feature>